<dbReference type="AlphaFoldDB" id="A0A8K0I5Z9"/>
<proteinExistence type="predicted"/>
<dbReference type="Proteomes" id="UP000797356">
    <property type="component" value="Chromosome 4"/>
</dbReference>
<organism evidence="1 2">
    <name type="scientific">Cocos nucifera</name>
    <name type="common">Coconut palm</name>
    <dbReference type="NCBI Taxonomy" id="13894"/>
    <lineage>
        <taxon>Eukaryota</taxon>
        <taxon>Viridiplantae</taxon>
        <taxon>Streptophyta</taxon>
        <taxon>Embryophyta</taxon>
        <taxon>Tracheophyta</taxon>
        <taxon>Spermatophyta</taxon>
        <taxon>Magnoliopsida</taxon>
        <taxon>Liliopsida</taxon>
        <taxon>Arecaceae</taxon>
        <taxon>Arecoideae</taxon>
        <taxon>Cocoseae</taxon>
        <taxon>Attaleinae</taxon>
        <taxon>Cocos</taxon>
    </lineage>
</organism>
<name>A0A8K0I5Z9_COCNU</name>
<evidence type="ECO:0000313" key="2">
    <source>
        <dbReference type="Proteomes" id="UP000797356"/>
    </source>
</evidence>
<comment type="caution">
    <text evidence="1">The sequence shown here is derived from an EMBL/GenBank/DDBJ whole genome shotgun (WGS) entry which is preliminary data.</text>
</comment>
<keyword evidence="2" id="KW-1185">Reference proteome</keyword>
<dbReference type="EMBL" id="CM017875">
    <property type="protein sequence ID" value="KAG1338491.1"/>
    <property type="molecule type" value="Genomic_DNA"/>
</dbReference>
<dbReference type="OrthoDB" id="1432580at2759"/>
<dbReference type="GO" id="GO:0046872">
    <property type="term" value="F:metal ion binding"/>
    <property type="evidence" value="ECO:0007669"/>
    <property type="project" value="InterPro"/>
</dbReference>
<evidence type="ECO:0000313" key="1">
    <source>
        <dbReference type="EMBL" id="KAG1338491.1"/>
    </source>
</evidence>
<protein>
    <submittedName>
        <fullName evidence="1">Putative Purple acid phosphatase 13</fullName>
    </submittedName>
</protein>
<gene>
    <name evidence="1" type="ORF">COCNU_04G007970</name>
</gene>
<reference evidence="1" key="1">
    <citation type="journal article" date="2017" name="Gigascience">
        <title>The genome draft of coconut (Cocos nucifera).</title>
        <authorList>
            <person name="Xiao Y."/>
            <person name="Xu P."/>
            <person name="Fan H."/>
            <person name="Baudouin L."/>
            <person name="Xia W."/>
            <person name="Bocs S."/>
            <person name="Xu J."/>
            <person name="Li Q."/>
            <person name="Guo A."/>
            <person name="Zhou L."/>
            <person name="Li J."/>
            <person name="Wu Y."/>
            <person name="Ma Z."/>
            <person name="Armero A."/>
            <person name="Issali A.E."/>
            <person name="Liu N."/>
            <person name="Peng M."/>
            <person name="Yang Y."/>
        </authorList>
    </citation>
    <scope>NUCLEOTIDE SEQUENCE</scope>
    <source>
        <tissue evidence="1">Spear leaf of Hainan Tall coconut</tissue>
    </source>
</reference>
<reference evidence="1" key="2">
    <citation type="submission" date="2019-07" db="EMBL/GenBank/DDBJ databases">
        <authorList>
            <person name="Yang Y."/>
            <person name="Bocs S."/>
            <person name="Baudouin L."/>
        </authorList>
    </citation>
    <scope>NUCLEOTIDE SEQUENCE</scope>
    <source>
        <tissue evidence="1">Spear leaf of Hainan Tall coconut</tissue>
    </source>
</reference>
<dbReference type="GO" id="GO:0003993">
    <property type="term" value="F:acid phosphatase activity"/>
    <property type="evidence" value="ECO:0007669"/>
    <property type="project" value="InterPro"/>
</dbReference>
<dbReference type="InterPro" id="IPR008963">
    <property type="entry name" value="Purple_acid_Pase-like_N"/>
</dbReference>
<accession>A0A8K0I5Z9</accession>
<sequence>MGKWRWALPLAVAIVASVVVGGGTGGIPTMLDGPFVLVTSPLDGAGFHGRAVDLPDSDPRVRRRVRCFEPEQISISLFATPDSVWISWVTGSLFLSNFVDHFR</sequence>
<dbReference type="SUPFAM" id="SSF49363">
    <property type="entry name" value="Purple acid phosphatase, N-terminal domain"/>
    <property type="match status" value="1"/>
</dbReference>